<name>A0A1W0AT61_9NOCA</name>
<dbReference type="STRING" id="1538463.B0T36_20300"/>
<dbReference type="AlphaFoldDB" id="A0A1W0AT61"/>
<dbReference type="HAMAP" id="MF_00452">
    <property type="entry name" value="PEPCK_GTP"/>
    <property type="match status" value="1"/>
</dbReference>
<dbReference type="EC" id="4.1.1.32" evidence="11"/>
<evidence type="ECO:0000256" key="8">
    <source>
        <dbReference type="ARBA" id="ARBA00023134"/>
    </source>
</evidence>
<feature type="binding site" evidence="11">
    <location>
        <begin position="386"/>
        <end position="388"/>
    </location>
    <ligand>
        <name>substrate</name>
    </ligand>
</feature>
<comment type="function">
    <text evidence="11">Catalyzes the conversion of oxaloacetate (OAA) to phosphoenolpyruvate (PEP), the rate-limiting step in the metabolic pathway that produces glucose from lactate and other precursors derived from the citric acid cycle.</text>
</comment>
<organism evidence="14 15">
    <name type="scientific">Nocardia donostiensis</name>
    <dbReference type="NCBI Taxonomy" id="1538463"/>
    <lineage>
        <taxon>Bacteria</taxon>
        <taxon>Bacillati</taxon>
        <taxon>Actinomycetota</taxon>
        <taxon>Actinomycetes</taxon>
        <taxon>Mycobacteriales</taxon>
        <taxon>Nocardiaceae</taxon>
        <taxon>Nocardia</taxon>
    </lineage>
</organism>
<dbReference type="PROSITE" id="PS00505">
    <property type="entry name" value="PEPCK_GTP"/>
    <property type="match status" value="1"/>
</dbReference>
<dbReference type="Pfam" id="PF00821">
    <property type="entry name" value="PEPCK_GTP"/>
    <property type="match status" value="1"/>
</dbReference>
<keyword evidence="7 11" id="KW-0210">Decarboxylase</keyword>
<dbReference type="Gene3D" id="3.90.228.20">
    <property type="match status" value="1"/>
</dbReference>
<dbReference type="GO" id="GO:0004613">
    <property type="term" value="F:phosphoenolpyruvate carboxykinase (GTP) activity"/>
    <property type="evidence" value="ECO:0007669"/>
    <property type="project" value="UniProtKB-UniRule"/>
</dbReference>
<keyword evidence="5 11" id="KW-0479">Metal-binding</keyword>
<keyword evidence="14" id="KW-0808">Transferase</keyword>
<comment type="subunit">
    <text evidence="3 11">Monomer.</text>
</comment>
<proteinExistence type="inferred from homology"/>
<dbReference type="Pfam" id="PF17297">
    <property type="entry name" value="PEPCK_N"/>
    <property type="match status" value="1"/>
</dbReference>
<keyword evidence="9 11" id="KW-0464">Manganese</keyword>
<dbReference type="Gene3D" id="2.170.8.10">
    <property type="entry name" value="Phosphoenolpyruvate Carboxykinase, domain 2"/>
    <property type="match status" value="1"/>
</dbReference>
<feature type="binding site" evidence="11">
    <location>
        <begin position="513"/>
        <end position="516"/>
    </location>
    <ligand>
        <name>GTP</name>
        <dbReference type="ChEBI" id="CHEBI:37565"/>
    </ligand>
</feature>
<feature type="binding site" evidence="11">
    <location>
        <position position="295"/>
    </location>
    <ligand>
        <name>Mn(2+)</name>
        <dbReference type="ChEBI" id="CHEBI:29035"/>
    </ligand>
</feature>
<keyword evidence="4 11" id="KW-0312">Gluconeogenesis</keyword>
<dbReference type="GO" id="GO:0033993">
    <property type="term" value="P:response to lipid"/>
    <property type="evidence" value="ECO:0007669"/>
    <property type="project" value="TreeGrafter"/>
</dbReference>
<feature type="binding site" evidence="11">
    <location>
        <position position="388"/>
    </location>
    <ligand>
        <name>GTP</name>
        <dbReference type="ChEBI" id="CHEBI:37565"/>
    </ligand>
</feature>
<dbReference type="InterPro" id="IPR008209">
    <property type="entry name" value="PEP_carboxykinase_GTP"/>
</dbReference>
<dbReference type="Proteomes" id="UP000188836">
    <property type="component" value="Unassembled WGS sequence"/>
</dbReference>
<dbReference type="GO" id="GO:0042594">
    <property type="term" value="P:response to starvation"/>
    <property type="evidence" value="ECO:0007669"/>
    <property type="project" value="TreeGrafter"/>
</dbReference>
<feature type="binding site" evidence="11">
    <location>
        <position position="419"/>
    </location>
    <ligand>
        <name>GTP</name>
        <dbReference type="ChEBI" id="CHEBI:37565"/>
    </ligand>
</feature>
<evidence type="ECO:0000256" key="2">
    <source>
        <dbReference type="ARBA" id="ARBA00005796"/>
    </source>
</evidence>
<dbReference type="CDD" id="cd00819">
    <property type="entry name" value="PEPCK_GTP"/>
    <property type="match status" value="1"/>
</dbReference>
<evidence type="ECO:0000259" key="12">
    <source>
        <dbReference type="Pfam" id="PF00821"/>
    </source>
</evidence>
<dbReference type="InterPro" id="IPR035077">
    <property type="entry name" value="PEP_carboxykinase_GTP_C"/>
</dbReference>
<dbReference type="OrthoDB" id="9758871at2"/>
<dbReference type="GO" id="GO:0005525">
    <property type="term" value="F:GTP binding"/>
    <property type="evidence" value="ECO:0007669"/>
    <property type="project" value="UniProtKB-UniRule"/>
</dbReference>
<feature type="active site" evidence="11">
    <location>
        <position position="272"/>
    </location>
</feature>
<feature type="binding site" evidence="11">
    <location>
        <begin position="219"/>
        <end position="221"/>
    </location>
    <ligand>
        <name>substrate</name>
    </ligand>
</feature>
<dbReference type="GO" id="GO:0071333">
    <property type="term" value="P:cellular response to glucose stimulus"/>
    <property type="evidence" value="ECO:0007669"/>
    <property type="project" value="TreeGrafter"/>
</dbReference>
<keyword evidence="15" id="KW-1185">Reference proteome</keyword>
<dbReference type="SUPFAM" id="SSF68923">
    <property type="entry name" value="PEP carboxykinase N-terminal domain"/>
    <property type="match status" value="1"/>
</dbReference>
<feature type="binding site" evidence="11">
    <location>
        <begin position="271"/>
        <end position="276"/>
    </location>
    <ligand>
        <name>GTP</name>
        <dbReference type="ChEBI" id="CHEBI:37565"/>
    </ligand>
</feature>
<dbReference type="PANTHER" id="PTHR11561:SF0">
    <property type="entry name" value="PHOSPHOENOLPYRUVATE CARBOXYKINASE [GTP]-RELATED"/>
    <property type="match status" value="1"/>
</dbReference>
<evidence type="ECO:0000256" key="5">
    <source>
        <dbReference type="ARBA" id="ARBA00022723"/>
    </source>
</evidence>
<feature type="domain" description="Phosphoenolpyruvate carboxykinase GTP-utilising N-terminal" evidence="13">
    <location>
        <begin position="23"/>
        <end position="240"/>
    </location>
</feature>
<accession>A0A1W0AT61</accession>
<evidence type="ECO:0000313" key="14">
    <source>
        <dbReference type="EMBL" id="ONM49872.1"/>
    </source>
</evidence>
<comment type="caution">
    <text evidence="14">The sequence shown here is derived from an EMBL/GenBank/DDBJ whole genome shotgun (WGS) entry which is preliminary data.</text>
</comment>
<evidence type="ECO:0000256" key="3">
    <source>
        <dbReference type="ARBA" id="ARBA00011245"/>
    </source>
</evidence>
<comment type="cofactor">
    <cofactor evidence="11">
        <name>Mn(2+)</name>
        <dbReference type="ChEBI" id="CHEBI:29035"/>
    </cofactor>
    <text evidence="11">Binds 1 Mn(2+) ion per subunit.</text>
</comment>
<evidence type="ECO:0000256" key="10">
    <source>
        <dbReference type="ARBA" id="ARBA00023239"/>
    </source>
</evidence>
<evidence type="ECO:0000256" key="1">
    <source>
        <dbReference type="ARBA" id="ARBA00004742"/>
    </source>
</evidence>
<dbReference type="EMBL" id="MUMY01000003">
    <property type="protein sequence ID" value="ONM49872.1"/>
    <property type="molecule type" value="Genomic_DNA"/>
</dbReference>
<keyword evidence="6 11" id="KW-0547">Nucleotide-binding</keyword>
<dbReference type="GO" id="GO:0006094">
    <property type="term" value="P:gluconeogenesis"/>
    <property type="evidence" value="ECO:0007669"/>
    <property type="project" value="UniProtKB-UniRule"/>
</dbReference>
<evidence type="ECO:0000259" key="13">
    <source>
        <dbReference type="Pfam" id="PF17297"/>
    </source>
</evidence>
<dbReference type="SUPFAM" id="SSF53795">
    <property type="entry name" value="PEP carboxykinase-like"/>
    <property type="match status" value="1"/>
</dbReference>
<feature type="domain" description="Phosphoenolpyruvate carboxykinase C-terminal P-loop" evidence="12">
    <location>
        <begin position="244"/>
        <end position="602"/>
    </location>
</feature>
<dbReference type="Gene3D" id="3.40.449.10">
    <property type="entry name" value="Phosphoenolpyruvate Carboxykinase, domain 1"/>
    <property type="match status" value="1"/>
</dbReference>
<keyword evidence="8 11" id="KW-0342">GTP-binding</keyword>
<evidence type="ECO:0000256" key="7">
    <source>
        <dbReference type="ARBA" id="ARBA00022793"/>
    </source>
</evidence>
<dbReference type="GO" id="GO:0046327">
    <property type="term" value="P:glycerol biosynthetic process from pyruvate"/>
    <property type="evidence" value="ECO:0007669"/>
    <property type="project" value="TreeGrafter"/>
</dbReference>
<protein>
    <recommendedName>
        <fullName evidence="11">Phosphoenolpyruvate carboxykinase [GTP]</fullName>
        <shortName evidence="11">PEP carboxykinase</shortName>
        <shortName evidence="11">PEPCK</shortName>
        <ecNumber evidence="11">4.1.1.32</ecNumber>
    </recommendedName>
    <alternativeName>
        <fullName evidence="11">GTP-dependent phosphoenolpyruvate carboxykinase</fullName>
        <shortName evidence="11">GTP-PEPCK</shortName>
    </alternativeName>
</protein>
<dbReference type="GO" id="GO:0019543">
    <property type="term" value="P:propionate catabolic process"/>
    <property type="evidence" value="ECO:0007669"/>
    <property type="project" value="TreeGrafter"/>
</dbReference>
<dbReference type="InterPro" id="IPR013035">
    <property type="entry name" value="PEP_carboxykinase_C"/>
</dbReference>
<dbReference type="GO" id="GO:0005829">
    <property type="term" value="C:cytosol"/>
    <property type="evidence" value="ECO:0007669"/>
    <property type="project" value="TreeGrafter"/>
</dbReference>
<keyword evidence="10 11" id="KW-0456">Lyase</keyword>
<dbReference type="UniPathway" id="UPA00138"/>
<dbReference type="InterPro" id="IPR008210">
    <property type="entry name" value="PEP_carboxykinase_N"/>
</dbReference>
<dbReference type="NCBIfam" id="NF003253">
    <property type="entry name" value="PRK04210.1"/>
    <property type="match status" value="1"/>
</dbReference>
<dbReference type="PANTHER" id="PTHR11561">
    <property type="entry name" value="PHOSPHOENOLPYRUVATE CARBOXYKINASE"/>
    <property type="match status" value="1"/>
</dbReference>
<feature type="binding site" evidence="11">
    <location>
        <position position="228"/>
    </location>
    <ligand>
        <name>Mn(2+)</name>
        <dbReference type="ChEBI" id="CHEBI:29035"/>
    </ligand>
</feature>
<dbReference type="FunFam" id="3.40.449.10:FF:000005">
    <property type="entry name" value="Phosphoenolpyruvate carboxykinase [GTP]"/>
    <property type="match status" value="1"/>
</dbReference>
<reference evidence="14 15" key="1">
    <citation type="journal article" date="2016" name="Antonie Van Leeuwenhoek">
        <title>Nocardia donostiensis sp. nov., isolated from human respiratory specimens.</title>
        <authorList>
            <person name="Ercibengoa M."/>
            <person name="Bell M."/>
            <person name="Marimon J.M."/>
            <person name="Humrighouse B."/>
            <person name="Klenk H.P."/>
            <person name="Potter G."/>
            <person name="Perez-Trallero E."/>
        </authorList>
    </citation>
    <scope>NUCLEOTIDE SEQUENCE [LARGE SCALE GENOMIC DNA]</scope>
    <source>
        <strain evidence="14 15">X1655</strain>
    </source>
</reference>
<evidence type="ECO:0000256" key="11">
    <source>
        <dbReference type="HAMAP-Rule" id="MF_00452"/>
    </source>
</evidence>
<keyword evidence="11" id="KW-0963">Cytoplasm</keyword>
<dbReference type="PIRSF" id="PIRSF001348">
    <property type="entry name" value="PEP_carboxykinase_GTP"/>
    <property type="match status" value="1"/>
</dbReference>
<dbReference type="InterPro" id="IPR035078">
    <property type="entry name" value="PEP_carboxykinase_GTP_N"/>
</dbReference>
<sequence>MTNQPTATGIVPAPTDNEGIQAWVAEVAELTAPDRIVFCDGSPDEWDRLTGLLVDKGTFVPLSTKPNSFWCISDPEDVARVEDRTFICSENESDAGPTNNWADPVDMRTIMTEHYRGAMAGRTMYVIAFCMGPLDAEDPKFGVQITDSEYVAVSMQVMTRSGTPVWEKLTTGTDFVKCLHSVGAPLGAGQQDVAWPCDKTKYITHFPETRTIWSYGSGYGGNALLGKKCFALRIASVLGRDEGWLAEHMLILKLTSPQGKTHYVAAAFPSSCGKTNLAMLEPALPGWKAETVGDDIAWMRFGADGRLYAVNPEAGFFGVAPGTGAKTNPNAIVTIDAGNSIFTNTARTDDGDVWWEGLTDDKPEHLIDWRGQDWTPDSGTPAAHPNSRYCTPIEQCPSVAPEWNDPAGVPISAIFFGGRRATTIPLVAESFDWAHGVFTASVLSSETTAAAAGKVGVVRRDPMAMLPFLGYHVGDYFAHWLSMADREGAQLPKIFQVNWFRRDTDGTFLWPGFGDNVRVLRWALDRIDGAVDAVETPIGYVPTVEALDLTGLDEKERALAAQALAVDTEEWVVETASIDEWYATIGGNRLPEQLREQLAALKLRLAKAR</sequence>
<keyword evidence="14" id="KW-0670">Pyruvate</keyword>
<comment type="similarity">
    <text evidence="2 11">Belongs to the phosphoenolpyruvate carboxykinase [GTP] family.</text>
</comment>
<gene>
    <name evidence="11" type="primary">pckG</name>
    <name evidence="14" type="ORF">B0T46_05675</name>
</gene>
<evidence type="ECO:0000313" key="15">
    <source>
        <dbReference type="Proteomes" id="UP000188836"/>
    </source>
</evidence>
<evidence type="ECO:0000256" key="9">
    <source>
        <dbReference type="ARBA" id="ARBA00023211"/>
    </source>
</evidence>
<comment type="pathway">
    <text evidence="1 11">Carbohydrate biosynthesis; gluconeogenesis.</text>
</comment>
<dbReference type="InterPro" id="IPR018091">
    <property type="entry name" value="PEP_carboxykin_GTP_CS"/>
</dbReference>
<feature type="binding site" evidence="11">
    <location>
        <position position="80"/>
    </location>
    <ligand>
        <name>substrate</name>
    </ligand>
</feature>
<evidence type="ECO:0000256" key="6">
    <source>
        <dbReference type="ARBA" id="ARBA00022741"/>
    </source>
</evidence>
<dbReference type="GO" id="GO:0016301">
    <property type="term" value="F:kinase activity"/>
    <property type="evidence" value="ECO:0007669"/>
    <property type="project" value="UniProtKB-KW"/>
</dbReference>
<dbReference type="GO" id="GO:0030145">
    <property type="term" value="F:manganese ion binding"/>
    <property type="evidence" value="ECO:0007669"/>
    <property type="project" value="UniProtKB-UniRule"/>
</dbReference>
<feature type="binding site" evidence="11">
    <location>
        <position position="270"/>
    </location>
    <ligand>
        <name>substrate</name>
    </ligand>
</feature>
<dbReference type="RefSeq" id="WP_077115383.1">
    <property type="nucleotide sequence ID" value="NZ_LOKT01000014.1"/>
</dbReference>
<comment type="subcellular location">
    <subcellularLocation>
        <location evidence="11">Cytoplasm</location>
    </subcellularLocation>
</comment>
<dbReference type="GO" id="GO:0006107">
    <property type="term" value="P:oxaloacetate metabolic process"/>
    <property type="evidence" value="ECO:0007669"/>
    <property type="project" value="TreeGrafter"/>
</dbReference>
<comment type="catalytic activity">
    <reaction evidence="11">
        <text>oxaloacetate + GTP = phosphoenolpyruvate + GDP + CO2</text>
        <dbReference type="Rhea" id="RHEA:10388"/>
        <dbReference type="ChEBI" id="CHEBI:16452"/>
        <dbReference type="ChEBI" id="CHEBI:16526"/>
        <dbReference type="ChEBI" id="CHEBI:37565"/>
        <dbReference type="ChEBI" id="CHEBI:58189"/>
        <dbReference type="ChEBI" id="CHEBI:58702"/>
        <dbReference type="EC" id="4.1.1.32"/>
    </reaction>
</comment>
<evidence type="ECO:0000256" key="4">
    <source>
        <dbReference type="ARBA" id="ARBA00022432"/>
    </source>
</evidence>
<keyword evidence="14" id="KW-0418">Kinase</keyword>
<feature type="binding site" evidence="11">
    <location>
        <position position="248"/>
    </location>
    <ligand>
        <name>Mn(2+)</name>
        <dbReference type="ChEBI" id="CHEBI:29035"/>
    </ligand>
</feature>